<feature type="compositionally biased region" description="Polar residues" evidence="1">
    <location>
        <begin position="210"/>
        <end position="231"/>
    </location>
</feature>
<dbReference type="Proteomes" id="UP000553632">
    <property type="component" value="Unassembled WGS sequence"/>
</dbReference>
<evidence type="ECO:0000256" key="1">
    <source>
        <dbReference type="SAM" id="MobiDB-lite"/>
    </source>
</evidence>
<name>A0A7J6UPN2_PEROL</name>
<protein>
    <submittedName>
        <fullName evidence="2">Uncharacterized protein</fullName>
    </submittedName>
</protein>
<dbReference type="AlphaFoldDB" id="A0A7J6UPN2"/>
<sequence length="306" mass="33976">MTLFIFVRGREVDKIEPGRYYGATSTVGKLGWIEMNVLPSEDDGVQTWFLFGNATMNESVRMPRTPLEASGREHTTVVLNRIRGHFSFRVSVGELETVPSSNCWGFPRSKRYITKLRPVYESFSIPNNHFLTASFHLCWASGNWIVFFGGEAKRKNVIEVSLPVIIKRQYENKGETSSRTADGILDPTAPVRSTLNNLGHMTGGTKDHTLWSTPVRTPRATPSPSTVTENASGEGVNKIRPGYYYGATSTVGTLGWIGMNVLLSADDDIRAWFLFGNARTNARVSSEKDMTVALKRESDGSKIQAT</sequence>
<feature type="non-terminal residue" evidence="2">
    <location>
        <position position="1"/>
    </location>
</feature>
<dbReference type="EMBL" id="JABANO010000431">
    <property type="protein sequence ID" value="KAF4759224.1"/>
    <property type="molecule type" value="Genomic_DNA"/>
</dbReference>
<feature type="region of interest" description="Disordered" evidence="1">
    <location>
        <begin position="206"/>
        <end position="233"/>
    </location>
</feature>
<comment type="caution">
    <text evidence="2">The sequence shown here is derived from an EMBL/GenBank/DDBJ whole genome shotgun (WGS) entry which is preliminary data.</text>
</comment>
<evidence type="ECO:0000313" key="3">
    <source>
        <dbReference type="Proteomes" id="UP000553632"/>
    </source>
</evidence>
<organism evidence="2 3">
    <name type="scientific">Perkinsus olseni</name>
    <name type="common">Perkinsus atlanticus</name>
    <dbReference type="NCBI Taxonomy" id="32597"/>
    <lineage>
        <taxon>Eukaryota</taxon>
        <taxon>Sar</taxon>
        <taxon>Alveolata</taxon>
        <taxon>Perkinsozoa</taxon>
        <taxon>Perkinsea</taxon>
        <taxon>Perkinsida</taxon>
        <taxon>Perkinsidae</taxon>
        <taxon>Perkinsus</taxon>
    </lineage>
</organism>
<gene>
    <name evidence="2" type="ORF">FOZ63_002965</name>
</gene>
<reference evidence="2 3" key="1">
    <citation type="submission" date="2020-04" db="EMBL/GenBank/DDBJ databases">
        <title>Perkinsus olseni comparative genomics.</title>
        <authorList>
            <person name="Bogema D.R."/>
        </authorList>
    </citation>
    <scope>NUCLEOTIDE SEQUENCE [LARGE SCALE GENOMIC DNA]</scope>
    <source>
        <strain evidence="2 3">ATCC PRA-207</strain>
    </source>
</reference>
<keyword evidence="3" id="KW-1185">Reference proteome</keyword>
<accession>A0A7J6UPN2</accession>
<evidence type="ECO:0000313" key="2">
    <source>
        <dbReference type="EMBL" id="KAF4759224.1"/>
    </source>
</evidence>
<proteinExistence type="predicted"/>